<dbReference type="CDD" id="cd14014">
    <property type="entry name" value="STKc_PknB_like"/>
    <property type="match status" value="1"/>
</dbReference>
<accession>A0A4R6Z6Y2</accession>
<dbReference type="SUPFAM" id="SSF48452">
    <property type="entry name" value="TPR-like"/>
    <property type="match status" value="4"/>
</dbReference>
<evidence type="ECO:0000256" key="3">
    <source>
        <dbReference type="ARBA" id="ARBA00022777"/>
    </source>
</evidence>
<reference evidence="7 8" key="1">
    <citation type="submission" date="2019-03" db="EMBL/GenBank/DDBJ databases">
        <title>Genomic Encyclopedia of Type Strains, Phase IV (KMG-IV): sequencing the most valuable type-strain genomes for metagenomic binning, comparative biology and taxonomic classification.</title>
        <authorList>
            <person name="Goeker M."/>
        </authorList>
    </citation>
    <scope>NUCLEOTIDE SEQUENCE [LARGE SCALE GENOMIC DNA]</scope>
    <source>
        <strain evidence="7 8">DSM 21667</strain>
    </source>
</reference>
<evidence type="ECO:0000256" key="4">
    <source>
        <dbReference type="ARBA" id="ARBA00022840"/>
    </source>
</evidence>
<dbReference type="PROSITE" id="PS50011">
    <property type="entry name" value="PROTEIN_KINASE_DOM"/>
    <property type="match status" value="1"/>
</dbReference>
<dbReference type="PANTHER" id="PTHR43289">
    <property type="entry name" value="MITOGEN-ACTIVATED PROTEIN KINASE KINASE KINASE 20-RELATED"/>
    <property type="match status" value="1"/>
</dbReference>
<evidence type="ECO:0000259" key="6">
    <source>
        <dbReference type="PROSITE" id="PS50011"/>
    </source>
</evidence>
<dbReference type="SUPFAM" id="SSF56112">
    <property type="entry name" value="Protein kinase-like (PK-like)"/>
    <property type="match status" value="1"/>
</dbReference>
<evidence type="ECO:0000256" key="1">
    <source>
        <dbReference type="ARBA" id="ARBA00022679"/>
    </source>
</evidence>
<dbReference type="SMART" id="SM00220">
    <property type="entry name" value="S_TKc"/>
    <property type="match status" value="1"/>
</dbReference>
<evidence type="ECO:0000313" key="7">
    <source>
        <dbReference type="EMBL" id="TDR47540.1"/>
    </source>
</evidence>
<protein>
    <submittedName>
        <fullName evidence="7">Serine/threonine-protein kinase</fullName>
    </submittedName>
</protein>
<comment type="caution">
    <text evidence="7">The sequence shown here is derived from an EMBL/GenBank/DDBJ whole genome shotgun (WGS) entry which is preliminary data.</text>
</comment>
<dbReference type="GO" id="GO:0004674">
    <property type="term" value="F:protein serine/threonine kinase activity"/>
    <property type="evidence" value="ECO:0007669"/>
    <property type="project" value="TreeGrafter"/>
</dbReference>
<sequence length="911" mass="98390">MAAALDRRWAELVPLLDELLPLSAAARSTRLSQLALDAELQRLLQELLQADARGAALEAGCEAAREDELVPVQASLPSIEGYRLGEFLGAGGMASVFLAERQLAGGASQRVALKLLRLNVHDPQERRLFQREQAALARLEHVNIARFIDSGFAADGTPWLAVEYVEGESLLTWCDARRLPPRARARLFLDICTAVAAAHQALIVHRDLKPGNVLVRADGLVKLVDFGIAKLLEVDVESTRTELRRLTPAYAAPEQFRGEAAGTGADVYALGVMLAELLSGVRPQILRDGSAAGLDTRAIEDRHASARNLDGASLRRLLRGDIDAIVARALRAEPAQRYASVDALAADVQAWLEFRPVAARRGSRRYHVGRFLRRHRLGLLLGGLAVTALLGFSLVSLRLAQRAELAAEQSRADAQRARHVQDFVLSLFRSGEQGLPEGRATSAEELVERALRAARENFRDQPESLVPLLSAVGDLERGLGRYARSLEILLESAELSARAFGPAHALTLQAEAELGYTRFRNGEYALGAARLDAALQQYRAGGGGDNEAVMSALLRLGMLQVQLNRDDPALRCMDEAVQLGQRLYHGDHPALQRAMESYGSVLADVGELDRAAAVLADNLAIARRLYGSSHMVVASALESLAVVQMSRARLEPAAQNIAEAAAILRDKAPAVHTMTAYVANTEGVIALRRGQTEAAQQSFERALHIYTLLNPDPHPMTAATHANLGRAAEELADAQAAAQQFGEALRISIAVRLPGDLRIADFRCHWAAALAEQNNPRAAAEFDAALPPFFAAAMPASGHLQAECLARAALAQLQRGDALTALASAERALALPVQASASVLARLIAHRSAAQALLLLQRRDEAVAQLRAALQLTEPSFAPRQSARHWQVLASIADDLGERELARLLKLHLDS</sequence>
<keyword evidence="3 7" id="KW-0418">Kinase</keyword>
<dbReference type="InterPro" id="IPR000719">
    <property type="entry name" value="Prot_kinase_dom"/>
</dbReference>
<dbReference type="InterPro" id="IPR011009">
    <property type="entry name" value="Kinase-like_dom_sf"/>
</dbReference>
<gene>
    <name evidence="7" type="ORF">DFR29_102200</name>
</gene>
<dbReference type="PANTHER" id="PTHR43289:SF34">
    <property type="entry name" value="SERINE_THREONINE-PROTEIN KINASE YBDM-RELATED"/>
    <property type="match status" value="1"/>
</dbReference>
<keyword evidence="8" id="KW-1185">Reference proteome</keyword>
<name>A0A4R6Z6Y2_9GAMM</name>
<dbReference type="Gene3D" id="3.30.200.20">
    <property type="entry name" value="Phosphorylase Kinase, domain 1"/>
    <property type="match status" value="1"/>
</dbReference>
<dbReference type="Proteomes" id="UP000295293">
    <property type="component" value="Unassembled WGS sequence"/>
</dbReference>
<dbReference type="RefSeq" id="WP_133817261.1">
    <property type="nucleotide sequence ID" value="NZ_SNZH01000002.1"/>
</dbReference>
<dbReference type="InterPro" id="IPR008271">
    <property type="entry name" value="Ser/Thr_kinase_AS"/>
</dbReference>
<dbReference type="Pfam" id="PF13424">
    <property type="entry name" value="TPR_12"/>
    <property type="match status" value="1"/>
</dbReference>
<dbReference type="OrthoDB" id="9801841at2"/>
<dbReference type="Pfam" id="PF00069">
    <property type="entry name" value="Pkinase"/>
    <property type="match status" value="1"/>
</dbReference>
<organism evidence="7 8">
    <name type="scientific">Tahibacter aquaticus</name>
    <dbReference type="NCBI Taxonomy" id="520092"/>
    <lineage>
        <taxon>Bacteria</taxon>
        <taxon>Pseudomonadati</taxon>
        <taxon>Pseudomonadota</taxon>
        <taxon>Gammaproteobacteria</taxon>
        <taxon>Lysobacterales</taxon>
        <taxon>Rhodanobacteraceae</taxon>
        <taxon>Tahibacter</taxon>
    </lineage>
</organism>
<dbReference type="Gene3D" id="1.10.510.10">
    <property type="entry name" value="Transferase(Phosphotransferase) domain 1"/>
    <property type="match status" value="1"/>
</dbReference>
<proteinExistence type="predicted"/>
<dbReference type="SMART" id="SM00028">
    <property type="entry name" value="TPR"/>
    <property type="match status" value="6"/>
</dbReference>
<dbReference type="PROSITE" id="PS00107">
    <property type="entry name" value="PROTEIN_KINASE_ATP"/>
    <property type="match status" value="1"/>
</dbReference>
<dbReference type="InterPro" id="IPR017441">
    <property type="entry name" value="Protein_kinase_ATP_BS"/>
</dbReference>
<feature type="domain" description="Protein kinase" evidence="6">
    <location>
        <begin position="82"/>
        <end position="352"/>
    </location>
</feature>
<evidence type="ECO:0000313" key="8">
    <source>
        <dbReference type="Proteomes" id="UP000295293"/>
    </source>
</evidence>
<dbReference type="PROSITE" id="PS00108">
    <property type="entry name" value="PROTEIN_KINASE_ST"/>
    <property type="match status" value="1"/>
</dbReference>
<feature type="binding site" evidence="5">
    <location>
        <position position="114"/>
    </location>
    <ligand>
        <name>ATP</name>
        <dbReference type="ChEBI" id="CHEBI:30616"/>
    </ligand>
</feature>
<dbReference type="GO" id="GO:0005524">
    <property type="term" value="F:ATP binding"/>
    <property type="evidence" value="ECO:0007669"/>
    <property type="project" value="UniProtKB-UniRule"/>
</dbReference>
<dbReference type="InterPro" id="IPR019734">
    <property type="entry name" value="TPR_rpt"/>
</dbReference>
<keyword evidence="4 5" id="KW-0067">ATP-binding</keyword>
<dbReference type="Gene3D" id="1.25.40.10">
    <property type="entry name" value="Tetratricopeptide repeat domain"/>
    <property type="match status" value="3"/>
</dbReference>
<keyword evidence="1" id="KW-0808">Transferase</keyword>
<dbReference type="InterPro" id="IPR011990">
    <property type="entry name" value="TPR-like_helical_dom_sf"/>
</dbReference>
<evidence type="ECO:0000256" key="5">
    <source>
        <dbReference type="PROSITE-ProRule" id="PRU10141"/>
    </source>
</evidence>
<keyword evidence="2 5" id="KW-0547">Nucleotide-binding</keyword>
<evidence type="ECO:0000256" key="2">
    <source>
        <dbReference type="ARBA" id="ARBA00022741"/>
    </source>
</evidence>
<dbReference type="AlphaFoldDB" id="A0A4R6Z6Y2"/>
<dbReference type="EMBL" id="SNZH01000002">
    <property type="protein sequence ID" value="TDR47540.1"/>
    <property type="molecule type" value="Genomic_DNA"/>
</dbReference>